<reference evidence="1 2" key="1">
    <citation type="journal article" date="2021" name="Hortic Res">
        <title>The domestication of Cucurbita argyrosperma as revealed by the genome of its wild relative.</title>
        <authorList>
            <person name="Barrera-Redondo J."/>
            <person name="Sanchez-de la Vega G."/>
            <person name="Aguirre-Liguori J.A."/>
            <person name="Castellanos-Morales G."/>
            <person name="Gutierrez-Guerrero Y.T."/>
            <person name="Aguirre-Dugua X."/>
            <person name="Aguirre-Planter E."/>
            <person name="Tenaillon M.I."/>
            <person name="Lira-Saade R."/>
            <person name="Eguiarte L.E."/>
        </authorList>
    </citation>
    <scope>NUCLEOTIDE SEQUENCE [LARGE SCALE GENOMIC DNA]</scope>
    <source>
        <strain evidence="1">JBR-2021</strain>
    </source>
</reference>
<name>A0AAV6P278_9ROSI</name>
<comment type="caution">
    <text evidence="1">The sequence shown here is derived from an EMBL/GenBank/DDBJ whole genome shotgun (WGS) entry which is preliminary data.</text>
</comment>
<feature type="non-terminal residue" evidence="1">
    <location>
        <position position="1"/>
    </location>
</feature>
<dbReference type="AlphaFoldDB" id="A0AAV6P278"/>
<accession>A0AAV6P278</accession>
<sequence>MVVVVLSCIPIICFHSPLLGAPHMASVIEFLFWLPVFKSLSVICDLRMNTKESLLELCKETEDFISQGKSTWTYCAILLEVMGLDALKST</sequence>
<keyword evidence="2" id="KW-1185">Reference proteome</keyword>
<evidence type="ECO:0000313" key="1">
    <source>
        <dbReference type="EMBL" id="KAG6606292.1"/>
    </source>
</evidence>
<dbReference type="EMBL" id="JAGKQH010000002">
    <property type="protein sequence ID" value="KAG6606292.1"/>
    <property type="molecule type" value="Genomic_DNA"/>
</dbReference>
<proteinExistence type="predicted"/>
<gene>
    <name evidence="1" type="ORF">SDJN03_03609</name>
</gene>
<organism evidence="1 2">
    <name type="scientific">Cucurbita argyrosperma subsp. sororia</name>
    <dbReference type="NCBI Taxonomy" id="37648"/>
    <lineage>
        <taxon>Eukaryota</taxon>
        <taxon>Viridiplantae</taxon>
        <taxon>Streptophyta</taxon>
        <taxon>Embryophyta</taxon>
        <taxon>Tracheophyta</taxon>
        <taxon>Spermatophyta</taxon>
        <taxon>Magnoliopsida</taxon>
        <taxon>eudicotyledons</taxon>
        <taxon>Gunneridae</taxon>
        <taxon>Pentapetalae</taxon>
        <taxon>rosids</taxon>
        <taxon>fabids</taxon>
        <taxon>Cucurbitales</taxon>
        <taxon>Cucurbitaceae</taxon>
        <taxon>Cucurbiteae</taxon>
        <taxon>Cucurbita</taxon>
    </lineage>
</organism>
<protein>
    <submittedName>
        <fullName evidence="1">Uncharacterized protein</fullName>
    </submittedName>
</protein>
<dbReference type="Proteomes" id="UP000685013">
    <property type="component" value="Chromosome 2"/>
</dbReference>
<evidence type="ECO:0000313" key="2">
    <source>
        <dbReference type="Proteomes" id="UP000685013"/>
    </source>
</evidence>